<dbReference type="Pfam" id="PF05577">
    <property type="entry name" value="Peptidase_S28"/>
    <property type="match status" value="1"/>
</dbReference>
<dbReference type="SUPFAM" id="SSF53474">
    <property type="entry name" value="alpha/beta-Hydrolases"/>
    <property type="match status" value="1"/>
</dbReference>
<evidence type="ECO:0000256" key="7">
    <source>
        <dbReference type="SAM" id="SignalP"/>
    </source>
</evidence>
<dbReference type="EMBL" id="KV417557">
    <property type="protein sequence ID" value="KZP20132.1"/>
    <property type="molecule type" value="Genomic_DNA"/>
</dbReference>
<accession>A0A166ISR6</accession>
<dbReference type="PANTHER" id="PTHR11010:SF23">
    <property type="entry name" value="SERINE PEPTIDASE"/>
    <property type="match status" value="1"/>
</dbReference>
<dbReference type="GO" id="GO:0070008">
    <property type="term" value="F:serine-type exopeptidase activity"/>
    <property type="evidence" value="ECO:0007669"/>
    <property type="project" value="InterPro"/>
</dbReference>
<keyword evidence="2" id="KW-0645">Protease</keyword>
<organism evidence="8 9">
    <name type="scientific">Athelia psychrophila</name>
    <dbReference type="NCBI Taxonomy" id="1759441"/>
    <lineage>
        <taxon>Eukaryota</taxon>
        <taxon>Fungi</taxon>
        <taxon>Dikarya</taxon>
        <taxon>Basidiomycota</taxon>
        <taxon>Agaricomycotina</taxon>
        <taxon>Agaricomycetes</taxon>
        <taxon>Agaricomycetidae</taxon>
        <taxon>Atheliales</taxon>
        <taxon>Atheliaceae</taxon>
        <taxon>Athelia</taxon>
    </lineage>
</organism>
<dbReference type="OrthoDB" id="1735038at2759"/>
<dbReference type="Gene3D" id="3.40.50.1820">
    <property type="entry name" value="alpha/beta hydrolase"/>
    <property type="match status" value="2"/>
</dbReference>
<comment type="similarity">
    <text evidence="1">Belongs to the peptidase S28 family.</text>
</comment>
<feature type="region of interest" description="Disordered" evidence="6">
    <location>
        <begin position="33"/>
        <end position="53"/>
    </location>
</feature>
<evidence type="ECO:0000256" key="2">
    <source>
        <dbReference type="ARBA" id="ARBA00022670"/>
    </source>
</evidence>
<dbReference type="InterPro" id="IPR029058">
    <property type="entry name" value="AB_hydrolase_fold"/>
</dbReference>
<evidence type="ECO:0008006" key="10">
    <source>
        <dbReference type="Google" id="ProtNLM"/>
    </source>
</evidence>
<evidence type="ECO:0000256" key="6">
    <source>
        <dbReference type="SAM" id="MobiDB-lite"/>
    </source>
</evidence>
<feature type="signal peptide" evidence="7">
    <location>
        <begin position="1"/>
        <end position="21"/>
    </location>
</feature>
<keyword evidence="5" id="KW-0325">Glycoprotein</keyword>
<keyword evidence="9" id="KW-1185">Reference proteome</keyword>
<dbReference type="GO" id="GO:0006508">
    <property type="term" value="P:proteolysis"/>
    <property type="evidence" value="ECO:0007669"/>
    <property type="project" value="UniProtKB-KW"/>
</dbReference>
<dbReference type="AlphaFoldDB" id="A0A166ISR6"/>
<keyword evidence="3 7" id="KW-0732">Signal</keyword>
<name>A0A166ISR6_9AGAM</name>
<dbReference type="InterPro" id="IPR008758">
    <property type="entry name" value="Peptidase_S28"/>
</dbReference>
<dbReference type="GO" id="GO:0008239">
    <property type="term" value="F:dipeptidyl-peptidase activity"/>
    <property type="evidence" value="ECO:0007669"/>
    <property type="project" value="TreeGrafter"/>
</dbReference>
<gene>
    <name evidence="8" type="ORF">FIBSPDRAFT_827214</name>
</gene>
<evidence type="ECO:0000256" key="4">
    <source>
        <dbReference type="ARBA" id="ARBA00022801"/>
    </source>
</evidence>
<reference evidence="8 9" key="1">
    <citation type="journal article" date="2016" name="Mol. Biol. Evol.">
        <title>Comparative Genomics of Early-Diverging Mushroom-Forming Fungi Provides Insights into the Origins of Lignocellulose Decay Capabilities.</title>
        <authorList>
            <person name="Nagy L.G."/>
            <person name="Riley R."/>
            <person name="Tritt A."/>
            <person name="Adam C."/>
            <person name="Daum C."/>
            <person name="Floudas D."/>
            <person name="Sun H."/>
            <person name="Yadav J.S."/>
            <person name="Pangilinan J."/>
            <person name="Larsson K.H."/>
            <person name="Matsuura K."/>
            <person name="Barry K."/>
            <person name="Labutti K."/>
            <person name="Kuo R."/>
            <person name="Ohm R.A."/>
            <person name="Bhattacharya S.S."/>
            <person name="Shirouzu T."/>
            <person name="Yoshinaga Y."/>
            <person name="Martin F.M."/>
            <person name="Grigoriev I.V."/>
            <person name="Hibbett D.S."/>
        </authorList>
    </citation>
    <scope>NUCLEOTIDE SEQUENCE [LARGE SCALE GENOMIC DNA]</scope>
    <source>
        <strain evidence="8 9">CBS 109695</strain>
    </source>
</reference>
<evidence type="ECO:0000256" key="3">
    <source>
        <dbReference type="ARBA" id="ARBA00022729"/>
    </source>
</evidence>
<dbReference type="PANTHER" id="PTHR11010">
    <property type="entry name" value="PROTEASE S28 PRO-X CARBOXYPEPTIDASE-RELATED"/>
    <property type="match status" value="1"/>
</dbReference>
<feature type="chain" id="PRO_5007875469" description="Peptidase S28" evidence="7">
    <location>
        <begin position="22"/>
        <end position="569"/>
    </location>
</feature>
<dbReference type="Proteomes" id="UP000076532">
    <property type="component" value="Unassembled WGS sequence"/>
</dbReference>
<evidence type="ECO:0000256" key="1">
    <source>
        <dbReference type="ARBA" id="ARBA00011079"/>
    </source>
</evidence>
<evidence type="ECO:0000256" key="5">
    <source>
        <dbReference type="ARBA" id="ARBA00023180"/>
    </source>
</evidence>
<sequence>MLSFKLSALLAPFFLGSLASAALRDGRAHGNMAPSPLVPRVTAPTEPLKSANGSTLPPITTIYHFDQLIDHTNPSLGTFKQRYWHTWEWYKSGGPIIITTPGEGNADGYEGYLTNVTINGQIAQEANGATVVIEHRFYGLSNPFANLSVASLQYHTLPQATADLVYFAQTATLAMPGGDNVQPGKAPWILIGGSYAGALTAWTMASHPGVFWAGYASSAVVEAITDFWQYFEPIRQNMPANCSADVEAVITHVDQVFTNGTAAEISDLKSNWGLGSVTHLDDVAGALRNNLWDWQLLDPTTGPGSAFFNFCDALEVKSGQNAPASGWGLDNAVTAWGKYWNETYYEYLCDKADPQTCLGTYDSSEATFTNITVDNSARSWEWIVCNDVGFFQEGPPGDETAIVSRLVQPGYDERQCAYYFPEQFGNATTPAPNANATNAFYNGWDVKVDRLFIANGQRDPWRYATVSSGDVNITSTSTQPIVVGNGYHCSDLGTSAGLVDPTVLQVQQESLKYMKTWLAEWTPSTNASSFATYNSAETSNGISSSPAPAVPAVIGGKAVNAWFRQFGSN</sequence>
<protein>
    <recommendedName>
        <fullName evidence="10">Peptidase S28</fullName>
    </recommendedName>
</protein>
<evidence type="ECO:0000313" key="8">
    <source>
        <dbReference type="EMBL" id="KZP20132.1"/>
    </source>
</evidence>
<proteinExistence type="inferred from homology"/>
<keyword evidence="4" id="KW-0378">Hydrolase</keyword>
<evidence type="ECO:0000313" key="9">
    <source>
        <dbReference type="Proteomes" id="UP000076532"/>
    </source>
</evidence>